<evidence type="ECO:0000256" key="3">
    <source>
        <dbReference type="ARBA" id="ARBA00022763"/>
    </source>
</evidence>
<keyword evidence="3" id="KW-0227">DNA damage</keyword>
<dbReference type="NCBIfam" id="NF006592">
    <property type="entry name" value="PRK09125.1"/>
    <property type="match status" value="1"/>
</dbReference>
<evidence type="ECO:0000256" key="5">
    <source>
        <dbReference type="SAM" id="SignalP"/>
    </source>
</evidence>
<reference evidence="7" key="1">
    <citation type="submission" date="2023-01" db="EMBL/GenBank/DDBJ databases">
        <title>Biogeochemical cycle of methane in antarctic sediments.</title>
        <authorList>
            <person name="Roldan D.M."/>
            <person name="Menes R.J."/>
        </authorList>
    </citation>
    <scope>NUCLEOTIDE SEQUENCE [LARGE SCALE GENOMIC DNA]</scope>
    <source>
        <strain evidence="7">K-2018 MAG008</strain>
    </source>
</reference>
<evidence type="ECO:0000256" key="2">
    <source>
        <dbReference type="ARBA" id="ARBA00022705"/>
    </source>
</evidence>
<dbReference type="AlphaFoldDB" id="A0AA43Q3F2"/>
<dbReference type="PANTHER" id="PTHR47810">
    <property type="entry name" value="DNA LIGASE"/>
    <property type="match status" value="1"/>
</dbReference>
<evidence type="ECO:0000256" key="1">
    <source>
        <dbReference type="ARBA" id="ARBA00022598"/>
    </source>
</evidence>
<gene>
    <name evidence="7" type="ORF">PSU93_07545</name>
</gene>
<dbReference type="Pfam" id="PF14743">
    <property type="entry name" value="DNA_ligase_OB_2"/>
    <property type="match status" value="1"/>
</dbReference>
<dbReference type="EMBL" id="JAQSDF010000018">
    <property type="protein sequence ID" value="MDI1230984.1"/>
    <property type="molecule type" value="Genomic_DNA"/>
</dbReference>
<keyword evidence="5" id="KW-0732">Signal</keyword>
<feature type="signal peptide" evidence="5">
    <location>
        <begin position="1"/>
        <end position="27"/>
    </location>
</feature>
<protein>
    <submittedName>
        <fullName evidence="7">DNA ligase</fullName>
        <ecNumber evidence="7">6.5.1.1</ecNumber>
    </submittedName>
</protein>
<evidence type="ECO:0000256" key="4">
    <source>
        <dbReference type="ARBA" id="ARBA00023204"/>
    </source>
</evidence>
<dbReference type="PANTHER" id="PTHR47810:SF1">
    <property type="entry name" value="DNA LIGASE B"/>
    <property type="match status" value="1"/>
</dbReference>
<dbReference type="GO" id="GO:0006281">
    <property type="term" value="P:DNA repair"/>
    <property type="evidence" value="ECO:0007669"/>
    <property type="project" value="UniProtKB-KW"/>
</dbReference>
<name>A0AA43Q3F2_9GAMM</name>
<dbReference type="CDD" id="cd08041">
    <property type="entry name" value="OBF_kDNA_ligase_like"/>
    <property type="match status" value="1"/>
</dbReference>
<keyword evidence="2" id="KW-0235">DNA replication</keyword>
<evidence type="ECO:0000313" key="8">
    <source>
        <dbReference type="Proteomes" id="UP001160519"/>
    </source>
</evidence>
<dbReference type="EC" id="6.5.1.1" evidence="7"/>
<dbReference type="SUPFAM" id="SSF50249">
    <property type="entry name" value="Nucleic acid-binding proteins"/>
    <property type="match status" value="1"/>
</dbReference>
<comment type="caution">
    <text evidence="7">The sequence shown here is derived from an EMBL/GenBank/DDBJ whole genome shotgun (WGS) entry which is preliminary data.</text>
</comment>
<evidence type="ECO:0000313" key="7">
    <source>
        <dbReference type="EMBL" id="MDI1230984.1"/>
    </source>
</evidence>
<dbReference type="Gene3D" id="2.40.50.140">
    <property type="entry name" value="Nucleic acid-binding proteins"/>
    <property type="match status" value="1"/>
</dbReference>
<evidence type="ECO:0000259" key="6">
    <source>
        <dbReference type="Pfam" id="PF14743"/>
    </source>
</evidence>
<dbReference type="InterPro" id="IPR029319">
    <property type="entry name" value="DNA_ligase_OB"/>
</dbReference>
<proteinExistence type="predicted"/>
<feature type="domain" description="DNA ligase OB-like" evidence="6">
    <location>
        <begin position="214"/>
        <end position="279"/>
    </location>
</feature>
<dbReference type="Proteomes" id="UP001160519">
    <property type="component" value="Unassembled WGS sequence"/>
</dbReference>
<dbReference type="Gene3D" id="3.30.1490.70">
    <property type="match status" value="1"/>
</dbReference>
<keyword evidence="1 7" id="KW-0436">Ligase</keyword>
<dbReference type="InterPro" id="IPR012340">
    <property type="entry name" value="NA-bd_OB-fold"/>
</dbReference>
<dbReference type="CDD" id="cd07896">
    <property type="entry name" value="Adenylation_kDNA_ligase_like"/>
    <property type="match status" value="1"/>
</dbReference>
<keyword evidence="4" id="KW-0234">DNA repair</keyword>
<dbReference type="GO" id="GO:0006260">
    <property type="term" value="P:DNA replication"/>
    <property type="evidence" value="ECO:0007669"/>
    <property type="project" value="UniProtKB-KW"/>
</dbReference>
<organism evidence="7 8">
    <name type="scientific">Candidatus Methylobacter titanis</name>
    <dbReference type="NCBI Taxonomy" id="3053457"/>
    <lineage>
        <taxon>Bacteria</taxon>
        <taxon>Pseudomonadati</taxon>
        <taxon>Pseudomonadota</taxon>
        <taxon>Gammaproteobacteria</taxon>
        <taxon>Methylococcales</taxon>
        <taxon>Methylococcaceae</taxon>
        <taxon>Methylobacter</taxon>
    </lineage>
</organism>
<sequence>MRKKAVLAYARLLAGLWLCIFAFSAQALDVLLANAWNEHLEPSAYWVSEKLDGVRAVWDGAQLRTRNGHLIHAPAWYIAGFPKDAMDGELWMGRKRFEAVSGAVRQQAPNDVLWRQIHYRIFELPNMPGDFSARIVEMQRISQAASVPWLTPVEQFRVGNADALRHKLDAVVAEGGEGLMLHRADASYQTGRSNALLKLKPFDDAEARVVAHRPGTGRNAKRLGALQVETATGLSFRIGSGFSDKQRENPPPIGTVISYRYNGLTNKGLPRFPRFLRFRPLE</sequence>
<dbReference type="SUPFAM" id="SSF56091">
    <property type="entry name" value="DNA ligase/mRNA capping enzyme, catalytic domain"/>
    <property type="match status" value="1"/>
</dbReference>
<dbReference type="GO" id="GO:0003910">
    <property type="term" value="F:DNA ligase (ATP) activity"/>
    <property type="evidence" value="ECO:0007669"/>
    <property type="project" value="UniProtKB-EC"/>
</dbReference>
<accession>A0AA43Q3F2</accession>
<keyword evidence="8" id="KW-1185">Reference proteome</keyword>
<feature type="chain" id="PRO_5041443177" evidence="5">
    <location>
        <begin position="28"/>
        <end position="282"/>
    </location>
</feature>
<dbReference type="Gene3D" id="3.30.470.30">
    <property type="entry name" value="DNA ligase/mRNA capping enzyme"/>
    <property type="match status" value="1"/>
</dbReference>
<dbReference type="InterPro" id="IPR050326">
    <property type="entry name" value="NAD_dep_DNA_ligaseB"/>
</dbReference>